<protein>
    <recommendedName>
        <fullName evidence="6">Zinc-ribbon domain-containing protein</fullName>
    </recommendedName>
</protein>
<dbReference type="EMBL" id="CAUOFW020004458">
    <property type="protein sequence ID" value="CAK9165803.1"/>
    <property type="molecule type" value="Genomic_DNA"/>
</dbReference>
<name>A0ABC8T8S3_9AQUA</name>
<evidence type="ECO:0000259" key="2">
    <source>
        <dbReference type="Pfam" id="PF11331"/>
    </source>
</evidence>
<dbReference type="PANTHER" id="PTHR31105:SF58">
    <property type="entry name" value="G-LIKE PROTEIN, PUTATIVE (DUF3133)-RELATED"/>
    <property type="match status" value="1"/>
</dbReference>
<evidence type="ECO:0000313" key="4">
    <source>
        <dbReference type="EMBL" id="CAK9165803.1"/>
    </source>
</evidence>
<feature type="compositionally biased region" description="Basic and acidic residues" evidence="1">
    <location>
        <begin position="686"/>
        <end position="696"/>
    </location>
</feature>
<accession>A0ABC8T8S3</accession>
<feature type="compositionally biased region" description="Polar residues" evidence="1">
    <location>
        <begin position="610"/>
        <end position="620"/>
    </location>
</feature>
<feature type="domain" description="Probable zinc-ribbon" evidence="2">
    <location>
        <begin position="497"/>
        <end position="540"/>
    </location>
</feature>
<dbReference type="PANTHER" id="PTHR31105">
    <property type="entry name" value="EXTRA-LARGE G-PROTEIN-LIKE"/>
    <property type="match status" value="1"/>
</dbReference>
<feature type="region of interest" description="Disordered" evidence="1">
    <location>
        <begin position="677"/>
        <end position="696"/>
    </location>
</feature>
<dbReference type="Proteomes" id="UP001642360">
    <property type="component" value="Unassembled WGS sequence"/>
</dbReference>
<evidence type="ECO:0000256" key="1">
    <source>
        <dbReference type="SAM" id="MobiDB-lite"/>
    </source>
</evidence>
<evidence type="ECO:0008006" key="6">
    <source>
        <dbReference type="Google" id="ProtNLM"/>
    </source>
</evidence>
<organism evidence="4 5">
    <name type="scientific">Ilex paraguariensis</name>
    <name type="common">yerba mate</name>
    <dbReference type="NCBI Taxonomy" id="185542"/>
    <lineage>
        <taxon>Eukaryota</taxon>
        <taxon>Viridiplantae</taxon>
        <taxon>Streptophyta</taxon>
        <taxon>Embryophyta</taxon>
        <taxon>Tracheophyta</taxon>
        <taxon>Spermatophyta</taxon>
        <taxon>Magnoliopsida</taxon>
        <taxon>eudicotyledons</taxon>
        <taxon>Gunneridae</taxon>
        <taxon>Pentapetalae</taxon>
        <taxon>asterids</taxon>
        <taxon>campanulids</taxon>
        <taxon>Aquifoliales</taxon>
        <taxon>Aquifoliaceae</taxon>
        <taxon>Ilex</taxon>
    </lineage>
</organism>
<keyword evidence="5" id="KW-1185">Reference proteome</keyword>
<feature type="compositionally biased region" description="Polar residues" evidence="1">
    <location>
        <begin position="720"/>
        <end position="735"/>
    </location>
</feature>
<reference evidence="4 5" key="1">
    <citation type="submission" date="2024-02" db="EMBL/GenBank/DDBJ databases">
        <authorList>
            <person name="Vignale AGUSTIN F."/>
            <person name="Sosa J E."/>
            <person name="Modenutti C."/>
        </authorList>
    </citation>
    <scope>NUCLEOTIDE SEQUENCE [LARGE SCALE GENOMIC DNA]</scope>
</reference>
<evidence type="ECO:0000313" key="5">
    <source>
        <dbReference type="Proteomes" id="UP001642360"/>
    </source>
</evidence>
<gene>
    <name evidence="4" type="ORF">ILEXP_LOCUS34973</name>
</gene>
<evidence type="ECO:0000259" key="3">
    <source>
        <dbReference type="Pfam" id="PF22910"/>
    </source>
</evidence>
<sequence>MSEAAQVRLVRCPKCENLLPEVTDYSVYQCGACGAVLRANVEGDEERVGGVSEKVSEKSENFDSLEKRMMNSKVLRDGSENDVNSNSYSGRAEKKEASRDGTEKYWNCSTIRGDKWVVEEDLKRNKNIGELVHAEVAKEFEGLRPENGNLYVSRRSWRMPDSRIGERGEMEGLRRAERIDEEDVRYSSSKCSEGAPLNYQLGSGYGYEGPVKNRKDKGGPNKVEYGEQDQAELLKKLDVLKNQLSRSCDVIDKPKEEVHPHRVIVHQDLYRGSENWFPDGSLGLNRVSMQHHMADENVARPSYVSPYTEASPFISKQEMPMHKFYPSMHISNPVQQFDDPLRSQMLRRAQLQAPGSFRPQPPHPFYSGHYRDNHMVHMDPFETYTHDVNHHHPSCSCFHCYNKHHQVPPLVMPTGFHGKRFSNVPNNPMLSRHEHPGAFGLQDFKHRVANPPPLTTHNPQSHTRWSEDLNSEAGGFACRRPPRVLLATGRRHCHPIAGGSPFVTCYNCFELLQLSKKVFLMEKIQKKMRCGACSTVIHYEVTNKGLLVSANAVGKESSAKVDNSSNVVKKDGYSHNHGYVNRASMNFSSDDYDNCGYDFQSMDREPVLSSAGQDISSNKSVEMKSLHSTSSSDSEDEDDLDSSVAARKNTHTTELPIKVNASAPASGSPHQIHIDYAANYPQFGKGNRDRRSAQEKMMMRKTTSCQNTMKDATLVTEIEISSNEYSNTGTSQDSSDGSRGEDQLRANKGAESFFAGIIKRSFKDSSKSSQTVEQESTHVIVNGYLIPDRLIKKAEKLAGQIHSGQYWYDSRAGFWGVMGGPCLGIVPPFIEEFNYPMPENCAGGNTGIFVNGRELHIKDLNLLGRRGLPTERDRSYIIEISGRVLDEDSGEELASLGKLAPTVEKMKHGFGMKPRVAA</sequence>
<comment type="caution">
    <text evidence="4">The sequence shown here is derived from an EMBL/GenBank/DDBJ whole genome shotgun (WGS) entry which is preliminary data.</text>
</comment>
<feature type="region of interest" description="Disordered" evidence="1">
    <location>
        <begin position="608"/>
        <end position="670"/>
    </location>
</feature>
<proteinExistence type="predicted"/>
<feature type="region of interest" description="Disordered" evidence="1">
    <location>
        <begin position="73"/>
        <end position="96"/>
    </location>
</feature>
<dbReference type="InterPro" id="IPR055126">
    <property type="entry name" value="EDR4-like_N"/>
</dbReference>
<feature type="domain" description="Enhanced disease resistance 4-like N-terminal" evidence="3">
    <location>
        <begin position="6"/>
        <end position="39"/>
    </location>
</feature>
<dbReference type="Pfam" id="PF22910">
    <property type="entry name" value="EDR4-like_1st"/>
    <property type="match status" value="1"/>
</dbReference>
<dbReference type="InterPro" id="IPR021480">
    <property type="entry name" value="Zinc_ribbon_12"/>
</dbReference>
<dbReference type="InterPro" id="IPR040244">
    <property type="entry name" value="EDR4-like"/>
</dbReference>
<feature type="region of interest" description="Disordered" evidence="1">
    <location>
        <begin position="720"/>
        <end position="743"/>
    </location>
</feature>
<dbReference type="AlphaFoldDB" id="A0ABC8T8S3"/>
<dbReference type="Pfam" id="PF11331">
    <property type="entry name" value="Zn_ribbon_12"/>
    <property type="match status" value="1"/>
</dbReference>